<organism evidence="1 2">
    <name type="scientific">Bartonella fuyuanensis</name>
    <dbReference type="NCBI Taxonomy" id="1460968"/>
    <lineage>
        <taxon>Bacteria</taxon>
        <taxon>Pseudomonadati</taxon>
        <taxon>Pseudomonadota</taxon>
        <taxon>Alphaproteobacteria</taxon>
        <taxon>Hyphomicrobiales</taxon>
        <taxon>Bartonellaceae</taxon>
        <taxon>Bartonella</taxon>
    </lineage>
</organism>
<dbReference type="RefSeq" id="WP_183193953.1">
    <property type="nucleotide sequence ID" value="NZ_JACIFE010000004.1"/>
</dbReference>
<reference evidence="1 2" key="1">
    <citation type="submission" date="2020-08" db="EMBL/GenBank/DDBJ databases">
        <title>Genomic Encyclopedia of Type Strains, Phase IV (KMG-IV): sequencing the most valuable type-strain genomes for metagenomic binning, comparative biology and taxonomic classification.</title>
        <authorList>
            <person name="Goeker M."/>
        </authorList>
    </citation>
    <scope>NUCLEOTIDE SEQUENCE [LARGE SCALE GENOMIC DNA]</scope>
    <source>
        <strain evidence="1 2">DSM 100694</strain>
    </source>
</reference>
<keyword evidence="2" id="KW-1185">Reference proteome</keyword>
<sequence length="69" mass="8065">MVSAKDKTIWCPNLLLRSSNMNMRYRNPDNDPHDLWKSGDLSVKRIIPKDIYEIIILFGHKIMPPNARS</sequence>
<evidence type="ECO:0000313" key="2">
    <source>
        <dbReference type="Proteomes" id="UP000585970"/>
    </source>
</evidence>
<name>A0A840DXK5_9HYPH</name>
<dbReference type="EMBL" id="JACIFE010000004">
    <property type="protein sequence ID" value="MBB4076403.1"/>
    <property type="molecule type" value="Genomic_DNA"/>
</dbReference>
<gene>
    <name evidence="1" type="ORF">GGR08_000700</name>
</gene>
<dbReference type="Proteomes" id="UP000585970">
    <property type="component" value="Unassembled WGS sequence"/>
</dbReference>
<protein>
    <submittedName>
        <fullName evidence="1">Uncharacterized protein</fullName>
    </submittedName>
</protein>
<comment type="caution">
    <text evidence="1">The sequence shown here is derived from an EMBL/GenBank/DDBJ whole genome shotgun (WGS) entry which is preliminary data.</text>
</comment>
<evidence type="ECO:0000313" key="1">
    <source>
        <dbReference type="EMBL" id="MBB4076403.1"/>
    </source>
</evidence>
<accession>A0A840DXK5</accession>
<proteinExistence type="predicted"/>
<dbReference type="AlphaFoldDB" id="A0A840DXK5"/>